<reference evidence="4 5" key="1">
    <citation type="journal article" date="2018" name="PLoS Pathog.">
        <title>Evolution of structural diversity of trichothecenes, a family of toxins produced by plant pathogenic and entomopathogenic fungi.</title>
        <authorList>
            <person name="Proctor R.H."/>
            <person name="McCormick S.P."/>
            <person name="Kim H.S."/>
            <person name="Cardoza R.E."/>
            <person name="Stanley A.M."/>
            <person name="Lindo L."/>
            <person name="Kelly A."/>
            <person name="Brown D.W."/>
            <person name="Lee T."/>
            <person name="Vaughan M.M."/>
            <person name="Alexander N.J."/>
            <person name="Busman M."/>
            <person name="Gutierrez S."/>
        </authorList>
    </citation>
    <scope>NUCLEOTIDE SEQUENCE [LARGE SCALE GENOMIC DNA]</scope>
    <source>
        <strain evidence="4 5">IBT 40837</strain>
    </source>
</reference>
<proteinExistence type="predicted"/>
<dbReference type="InterPro" id="IPR050936">
    <property type="entry name" value="AP-1-like"/>
</dbReference>
<dbReference type="CDD" id="cd14688">
    <property type="entry name" value="bZIP_YAP"/>
    <property type="match status" value="1"/>
</dbReference>
<sequence length="356" mass="38712">MSSSLSPDQAEGGTSRASTEGTDKGVLSSLNLNFFKSLSDKKVTRSSAAPSATCRTHRERKELYIKALEDEVIRLKEVFSTISQDKQKLYDENKQLKEVLGLRGIQLPALGGIDDLGSSAAQPMSITASGNSFAPGSQSGFSPTGMSQSTSMSMSPDNRQQSPAGNGVVDLEQAGIDFVLTDLERVASSQLREPNCRDLMRKGRLEKPCMAHMPFLVDRASDADGAPCGHALMASCPPAPFTELTSDAPFGNTHTHDHGGEFPAQGTWELTKADLSTLLDLSRKLNLDGEITPVMAWGIVQSHSRFHELAPYDFEKLSEELLRKVRCYGFGAVMEEFELRDALENIFSGRPEAMAF</sequence>
<gene>
    <name evidence="4" type="ORF">TARUN_8522</name>
</gene>
<accession>A0A395NCA2</accession>
<feature type="compositionally biased region" description="Polar residues" evidence="3">
    <location>
        <begin position="127"/>
        <end position="141"/>
    </location>
</feature>
<dbReference type="Proteomes" id="UP000266272">
    <property type="component" value="Unassembled WGS sequence"/>
</dbReference>
<dbReference type="GO" id="GO:0090575">
    <property type="term" value="C:RNA polymerase II transcription regulator complex"/>
    <property type="evidence" value="ECO:0007669"/>
    <property type="project" value="TreeGrafter"/>
</dbReference>
<protein>
    <submittedName>
        <fullName evidence="4">Bzip-type transcription factor</fullName>
    </submittedName>
</protein>
<name>A0A395NCA2_TRIAR</name>
<dbReference type="InterPro" id="IPR046347">
    <property type="entry name" value="bZIP_sf"/>
</dbReference>
<evidence type="ECO:0000256" key="2">
    <source>
        <dbReference type="ARBA" id="ARBA00023242"/>
    </source>
</evidence>
<feature type="region of interest" description="Disordered" evidence="3">
    <location>
        <begin position="1"/>
        <end position="24"/>
    </location>
</feature>
<organism evidence="4 5">
    <name type="scientific">Trichoderma arundinaceum</name>
    <dbReference type="NCBI Taxonomy" id="490622"/>
    <lineage>
        <taxon>Eukaryota</taxon>
        <taxon>Fungi</taxon>
        <taxon>Dikarya</taxon>
        <taxon>Ascomycota</taxon>
        <taxon>Pezizomycotina</taxon>
        <taxon>Sordariomycetes</taxon>
        <taxon>Hypocreomycetidae</taxon>
        <taxon>Hypocreales</taxon>
        <taxon>Hypocreaceae</taxon>
        <taxon>Trichoderma</taxon>
    </lineage>
</organism>
<feature type="region of interest" description="Disordered" evidence="3">
    <location>
        <begin position="127"/>
        <end position="163"/>
    </location>
</feature>
<keyword evidence="5" id="KW-1185">Reference proteome</keyword>
<comment type="subcellular location">
    <subcellularLocation>
        <location evidence="1">Nucleus</location>
    </subcellularLocation>
</comment>
<dbReference type="SUPFAM" id="SSF57959">
    <property type="entry name" value="Leucine zipper domain"/>
    <property type="match status" value="1"/>
</dbReference>
<dbReference type="GO" id="GO:0000976">
    <property type="term" value="F:transcription cis-regulatory region binding"/>
    <property type="evidence" value="ECO:0007669"/>
    <property type="project" value="InterPro"/>
</dbReference>
<feature type="compositionally biased region" description="Low complexity" evidence="3">
    <location>
        <begin position="142"/>
        <end position="156"/>
    </location>
</feature>
<keyword evidence="2" id="KW-0539">Nucleus</keyword>
<dbReference type="OrthoDB" id="2590011at2759"/>
<evidence type="ECO:0000256" key="3">
    <source>
        <dbReference type="SAM" id="MobiDB-lite"/>
    </source>
</evidence>
<evidence type="ECO:0000256" key="1">
    <source>
        <dbReference type="ARBA" id="ARBA00004123"/>
    </source>
</evidence>
<evidence type="ECO:0000313" key="4">
    <source>
        <dbReference type="EMBL" id="RFU73732.1"/>
    </source>
</evidence>
<dbReference type="GO" id="GO:0001228">
    <property type="term" value="F:DNA-binding transcription activator activity, RNA polymerase II-specific"/>
    <property type="evidence" value="ECO:0007669"/>
    <property type="project" value="TreeGrafter"/>
</dbReference>
<dbReference type="AlphaFoldDB" id="A0A395NCA2"/>
<dbReference type="EMBL" id="PXOA01000612">
    <property type="protein sequence ID" value="RFU73732.1"/>
    <property type="molecule type" value="Genomic_DNA"/>
</dbReference>
<evidence type="ECO:0000313" key="5">
    <source>
        <dbReference type="Proteomes" id="UP000266272"/>
    </source>
</evidence>
<dbReference type="Gene3D" id="1.10.238.100">
    <property type="entry name" value="YAP1 redox domain. Chain B"/>
    <property type="match status" value="1"/>
</dbReference>
<dbReference type="PANTHER" id="PTHR40621:SF6">
    <property type="entry name" value="AP-1-LIKE TRANSCRIPTION FACTOR YAP1-RELATED"/>
    <property type="match status" value="1"/>
</dbReference>
<dbReference type="PANTHER" id="PTHR40621">
    <property type="entry name" value="TRANSCRIPTION FACTOR KAPC-RELATED"/>
    <property type="match status" value="1"/>
</dbReference>
<comment type="caution">
    <text evidence="4">The sequence shown here is derived from an EMBL/GenBank/DDBJ whole genome shotgun (WGS) entry which is preliminary data.</text>
</comment>
<dbReference type="Gene3D" id="1.20.5.170">
    <property type="match status" value="1"/>
</dbReference>